<proteinExistence type="predicted"/>
<sequence length="68" mass="7756">MILMNKKKYILKPGKHQFAPGSAAVHDNDSLTDKEAAWYIKRYPHIKSLFVQLPNRSSTKQNKTGEGK</sequence>
<protein>
    <recommendedName>
        <fullName evidence="3">PRTRC genetic system protein B</fullName>
    </recommendedName>
</protein>
<comment type="caution">
    <text evidence="1">The sequence shown here is derived from an EMBL/GenBank/DDBJ whole genome shotgun (WGS) entry which is preliminary data.</text>
</comment>
<evidence type="ECO:0000313" key="2">
    <source>
        <dbReference type="Proteomes" id="UP001500841"/>
    </source>
</evidence>
<name>A0ABP7WPA0_9SPHI</name>
<dbReference type="Proteomes" id="UP001500841">
    <property type="component" value="Unassembled WGS sequence"/>
</dbReference>
<dbReference type="EMBL" id="BAABCV010000004">
    <property type="protein sequence ID" value="GAA4093152.1"/>
    <property type="molecule type" value="Genomic_DNA"/>
</dbReference>
<accession>A0ABP7WPA0</accession>
<evidence type="ECO:0008006" key="3">
    <source>
        <dbReference type="Google" id="ProtNLM"/>
    </source>
</evidence>
<reference evidence="2" key="1">
    <citation type="journal article" date="2019" name="Int. J. Syst. Evol. Microbiol.">
        <title>The Global Catalogue of Microorganisms (GCM) 10K type strain sequencing project: providing services to taxonomists for standard genome sequencing and annotation.</title>
        <authorList>
            <consortium name="The Broad Institute Genomics Platform"/>
            <consortium name="The Broad Institute Genome Sequencing Center for Infectious Disease"/>
            <person name="Wu L."/>
            <person name="Ma J."/>
        </authorList>
    </citation>
    <scope>NUCLEOTIDE SEQUENCE [LARGE SCALE GENOMIC DNA]</scope>
    <source>
        <strain evidence="2">JCM 17085</strain>
    </source>
</reference>
<organism evidence="1 2">
    <name type="scientific">Mucilaginibacter panaciglaebae</name>
    <dbReference type="NCBI Taxonomy" id="502331"/>
    <lineage>
        <taxon>Bacteria</taxon>
        <taxon>Pseudomonadati</taxon>
        <taxon>Bacteroidota</taxon>
        <taxon>Sphingobacteriia</taxon>
        <taxon>Sphingobacteriales</taxon>
        <taxon>Sphingobacteriaceae</taxon>
        <taxon>Mucilaginibacter</taxon>
    </lineage>
</organism>
<evidence type="ECO:0000313" key="1">
    <source>
        <dbReference type="EMBL" id="GAA4093152.1"/>
    </source>
</evidence>
<gene>
    <name evidence="1" type="ORF">GCM10022392_14460</name>
</gene>
<keyword evidence="2" id="KW-1185">Reference proteome</keyword>